<dbReference type="HOGENOM" id="CLU_857455_0_0_6"/>
<accession>A4BQM4</accession>
<evidence type="ECO:0000313" key="3">
    <source>
        <dbReference type="Proteomes" id="UP000003374"/>
    </source>
</evidence>
<dbReference type="eggNOG" id="COG1493">
    <property type="taxonomic scope" value="Bacteria"/>
</dbReference>
<feature type="domain" description="HPr kinase/phosphorylase C-terminal" evidence="1">
    <location>
        <begin position="162"/>
        <end position="310"/>
    </location>
</feature>
<protein>
    <submittedName>
        <fullName evidence="2">HPr kinase/phosphorylase</fullName>
        <ecNumber evidence="2">2.7.4.-</ecNumber>
    </submittedName>
</protein>
<dbReference type="EMBL" id="AAOF01000005">
    <property type="protein sequence ID" value="EAR21874.1"/>
    <property type="molecule type" value="Genomic_DNA"/>
</dbReference>
<comment type="caution">
    <text evidence="2">The sequence shown here is derived from an EMBL/GenBank/DDBJ whole genome shotgun (WGS) entry which is preliminary data.</text>
</comment>
<dbReference type="EC" id="2.7.4.-" evidence="2"/>
<dbReference type="AlphaFoldDB" id="A4BQM4"/>
<proteinExistence type="predicted"/>
<keyword evidence="2" id="KW-0808">Transferase</keyword>
<dbReference type="GO" id="GO:0005524">
    <property type="term" value="F:ATP binding"/>
    <property type="evidence" value="ECO:0007669"/>
    <property type="project" value="InterPro"/>
</dbReference>
<dbReference type="GO" id="GO:0000155">
    <property type="term" value="F:phosphorelay sensor kinase activity"/>
    <property type="evidence" value="ECO:0007669"/>
    <property type="project" value="InterPro"/>
</dbReference>
<evidence type="ECO:0000259" key="1">
    <source>
        <dbReference type="Pfam" id="PF07475"/>
    </source>
</evidence>
<organism evidence="2 3">
    <name type="scientific">Nitrococcus mobilis Nb-231</name>
    <dbReference type="NCBI Taxonomy" id="314278"/>
    <lineage>
        <taxon>Bacteria</taxon>
        <taxon>Pseudomonadati</taxon>
        <taxon>Pseudomonadota</taxon>
        <taxon>Gammaproteobacteria</taxon>
        <taxon>Chromatiales</taxon>
        <taxon>Ectothiorhodospiraceae</taxon>
        <taxon>Nitrococcus</taxon>
    </lineage>
</organism>
<dbReference type="CDD" id="cd01918">
    <property type="entry name" value="HprK_C"/>
    <property type="match status" value="1"/>
</dbReference>
<dbReference type="OrthoDB" id="9778803at2"/>
<dbReference type="STRING" id="314278.NB231_05786"/>
<dbReference type="SUPFAM" id="SSF53795">
    <property type="entry name" value="PEP carboxykinase-like"/>
    <property type="match status" value="1"/>
</dbReference>
<keyword evidence="3" id="KW-1185">Reference proteome</keyword>
<keyword evidence="2" id="KW-0418">Kinase</keyword>
<dbReference type="GO" id="GO:0006109">
    <property type="term" value="P:regulation of carbohydrate metabolic process"/>
    <property type="evidence" value="ECO:0007669"/>
    <property type="project" value="InterPro"/>
</dbReference>
<dbReference type="PANTHER" id="PTHR30305">
    <property type="entry name" value="PROTEIN YJDM-RELATED"/>
    <property type="match status" value="1"/>
</dbReference>
<name>A4BQM4_9GAMM</name>
<dbReference type="PANTHER" id="PTHR30305:SF1">
    <property type="entry name" value="HPR KINASE_PHOSPHORYLASE"/>
    <property type="match status" value="1"/>
</dbReference>
<reference evidence="2 3" key="1">
    <citation type="submission" date="2006-02" db="EMBL/GenBank/DDBJ databases">
        <authorList>
            <person name="Waterbury J."/>
            <person name="Ferriera S."/>
            <person name="Johnson J."/>
            <person name="Kravitz S."/>
            <person name="Halpern A."/>
            <person name="Remington K."/>
            <person name="Beeson K."/>
            <person name="Tran B."/>
            <person name="Rogers Y.-H."/>
            <person name="Friedman R."/>
            <person name="Venter J.C."/>
        </authorList>
    </citation>
    <scope>NUCLEOTIDE SEQUENCE [LARGE SCALE GENOMIC DNA]</scope>
    <source>
        <strain evidence="2 3">Nb-231</strain>
    </source>
</reference>
<dbReference type="Gene3D" id="3.40.50.300">
    <property type="entry name" value="P-loop containing nucleotide triphosphate hydrolases"/>
    <property type="match status" value="1"/>
</dbReference>
<dbReference type="InterPro" id="IPR027417">
    <property type="entry name" value="P-loop_NTPase"/>
</dbReference>
<dbReference type="InterPro" id="IPR011104">
    <property type="entry name" value="Hpr_kin/Pase_C"/>
</dbReference>
<dbReference type="Proteomes" id="UP000003374">
    <property type="component" value="Unassembled WGS sequence"/>
</dbReference>
<gene>
    <name evidence="2" type="ORF">NB231_05786</name>
</gene>
<evidence type="ECO:0000313" key="2">
    <source>
        <dbReference type="EMBL" id="EAR21874.1"/>
    </source>
</evidence>
<dbReference type="Pfam" id="PF07475">
    <property type="entry name" value="Hpr_kinase_C"/>
    <property type="match status" value="1"/>
</dbReference>
<sequence length="324" mass="34561">MAKVCANERKRVGSVYVASARPKLIGLVAPAVAPRLKPVGRKGMPDTNNLGDTRLDCAILARALDADTPRPAVSELPTDLQLPETAGCWAGPETPAPIRLIPSRPELDSTPTPLLWIESADSNRAHRHERLLAPVISTPLPSSVAFTRIRKLLDAQLDLTRPGTLVQVHGYGVLLQGESGVGKSETALMLLERGHQLITDDAVRIQAHASGALLGSAPGPLHGQLAVHGLGLLKVNELFGETAVTSSAIIRLLVALTTQSPPTDPLTGAWATQGWLGRSLLRLTLSNRRPRALLIETAVRQIQARGGVRDSVLESVSERMPEPV</sequence>